<dbReference type="KEGG" id="slp:Slip_1804"/>
<name>D7CPC4_SYNLT</name>
<dbReference type="AlphaFoldDB" id="D7CPC4"/>
<reference evidence="2" key="1">
    <citation type="journal article" date="2010" name="Stand. Genomic Sci.">
        <title>Complete genome sequence of Syntrophothermus lipocalidus type strain (TGB-C1T).</title>
        <authorList>
            <consortium name="US DOE Joint Genome Institute (JGI-PGF)"/>
            <person name="Djao O."/>
            <person name="Zhang X."/>
            <person name="Lucas S."/>
            <person name="Lapidus A."/>
            <person name="Glavina Del Rio T."/>
            <person name="Nolan M."/>
            <person name="Tice H."/>
            <person name="Cheng J."/>
            <person name="Han C."/>
            <person name="Tapia R."/>
            <person name="Goodwin L."/>
            <person name="Pitluck S."/>
            <person name="Liolios K."/>
            <person name="Ivanova N."/>
            <person name="Mavromatis K."/>
            <person name="Mikhailova N."/>
            <person name="Ovchinnikova G."/>
            <person name="Pati A."/>
            <person name="Brambilla E."/>
            <person name="Chen A."/>
            <person name="Palaniappan K."/>
            <person name="Land M."/>
            <person name="Hauser L."/>
            <person name="Chang Y."/>
            <person name="Jeffries C."/>
            <person name="Rohde M."/>
            <person name="Sikorski J."/>
            <person name="Spring S."/>
            <person name="Goker M."/>
            <person name="Detter J."/>
            <person name="Woyke T."/>
            <person name="Bristow J."/>
            <person name="Eisen J."/>
            <person name="Markowitz V."/>
            <person name="Hugenholtz P."/>
            <person name="Kyrpides N."/>
            <person name="Klenk H."/>
        </authorList>
    </citation>
    <scope>NUCLEOTIDE SEQUENCE [LARGE SCALE GENOMIC DNA]</scope>
    <source>
        <strain evidence="2">DSM 12680 / TGB-C1</strain>
    </source>
</reference>
<reference evidence="1 2" key="2">
    <citation type="journal article" date="2010" name="Stand. Genomic Sci.">
        <title>Complete genome sequence of Syntrophothermus lipocalidus type strain (TGB-C1).</title>
        <authorList>
            <person name="Djao O.D."/>
            <person name="Zhang X."/>
            <person name="Lucas S."/>
            <person name="Lapidus A."/>
            <person name="Del Rio T.G."/>
            <person name="Nolan M."/>
            <person name="Tice H."/>
            <person name="Cheng J.F."/>
            <person name="Han C."/>
            <person name="Tapia R."/>
            <person name="Goodwin L."/>
            <person name="Pitluck S."/>
            <person name="Liolios K."/>
            <person name="Ivanova N."/>
            <person name="Mavromatis K."/>
            <person name="Mikhailova N."/>
            <person name="Ovchinnikova G."/>
            <person name="Pati A."/>
            <person name="Brambilla E."/>
            <person name="Chen A."/>
            <person name="Palaniappan K."/>
            <person name="Land M."/>
            <person name="Hauser L."/>
            <person name="Chang Y.J."/>
            <person name="Jeffries C.D."/>
            <person name="Rohde M."/>
            <person name="Sikorski J."/>
            <person name="Spring S."/>
            <person name="Goker M."/>
            <person name="Detter J.C."/>
            <person name="Woyke T."/>
            <person name="Bristow J."/>
            <person name="Eisen J.A."/>
            <person name="Markowitz V."/>
            <person name="Hugenholtz P."/>
            <person name="Kyrpides N.C."/>
            <person name="Klenk H.P."/>
        </authorList>
    </citation>
    <scope>NUCLEOTIDE SEQUENCE [LARGE SCALE GENOMIC DNA]</scope>
    <source>
        <strain evidence="2">DSM 12680 / TGB-C1</strain>
    </source>
</reference>
<proteinExistence type="predicted"/>
<gene>
    <name evidence="1" type="ordered locus">Slip_1804</name>
</gene>
<accession>D7CPC4</accession>
<sequence>MAECEYGLTPCWGPLIDVLMERFMYMGTTTCPAVMGKRRIHMYKHVWTRRYLNIDDRGFTYQWKNGKYCPVNVDEAIAHVFS</sequence>
<dbReference type="STRING" id="643648.Slip_1804"/>
<dbReference type="EMBL" id="CP002048">
    <property type="protein sequence ID" value="ADI02559.1"/>
    <property type="molecule type" value="Genomic_DNA"/>
</dbReference>
<dbReference type="Proteomes" id="UP000000378">
    <property type="component" value="Chromosome"/>
</dbReference>
<protein>
    <submittedName>
        <fullName evidence="1">Uncharacterized protein</fullName>
    </submittedName>
</protein>
<evidence type="ECO:0000313" key="1">
    <source>
        <dbReference type="EMBL" id="ADI02559.1"/>
    </source>
</evidence>
<keyword evidence="2" id="KW-1185">Reference proteome</keyword>
<organism evidence="1 2">
    <name type="scientific">Syntrophothermus lipocalidus (strain DSM 12680 / TGB-C1)</name>
    <dbReference type="NCBI Taxonomy" id="643648"/>
    <lineage>
        <taxon>Bacteria</taxon>
        <taxon>Bacillati</taxon>
        <taxon>Bacillota</taxon>
        <taxon>Clostridia</taxon>
        <taxon>Eubacteriales</taxon>
        <taxon>Syntrophomonadaceae</taxon>
        <taxon>Syntrophothermus</taxon>
    </lineage>
</organism>
<dbReference type="HOGENOM" id="CLU_2557100_0_0_9"/>
<evidence type="ECO:0000313" key="2">
    <source>
        <dbReference type="Proteomes" id="UP000000378"/>
    </source>
</evidence>